<evidence type="ECO:0000256" key="7">
    <source>
        <dbReference type="PIRNR" id="PIRNR017209"/>
    </source>
</evidence>
<feature type="compositionally biased region" description="Polar residues" evidence="8">
    <location>
        <begin position="190"/>
        <end position="203"/>
    </location>
</feature>
<comment type="similarity">
    <text evidence="2 7">Belongs to the MscS (TC 1.A.23) family.</text>
</comment>
<dbReference type="EMBL" id="JABFUD020000023">
    <property type="protein sequence ID" value="KAI5061606.1"/>
    <property type="molecule type" value="Genomic_DNA"/>
</dbReference>
<keyword evidence="12" id="KW-1185">Reference proteome</keyword>
<dbReference type="OrthoDB" id="544685at2759"/>
<comment type="caution">
    <text evidence="11">The sequence shown here is derived from an EMBL/GenBank/DDBJ whole genome shotgun (WGS) entry which is preliminary data.</text>
</comment>
<dbReference type="GO" id="GO:0005524">
    <property type="term" value="F:ATP binding"/>
    <property type="evidence" value="ECO:0007669"/>
    <property type="project" value="InterPro"/>
</dbReference>
<dbReference type="InterPro" id="IPR016688">
    <property type="entry name" value="MscS-like_plants/fungi"/>
</dbReference>
<accession>A0A9D4U797</accession>
<dbReference type="GO" id="GO:0006820">
    <property type="term" value="P:monoatomic anion transport"/>
    <property type="evidence" value="ECO:0007669"/>
    <property type="project" value="TreeGrafter"/>
</dbReference>
<dbReference type="Proteomes" id="UP000886520">
    <property type="component" value="Chromosome 23"/>
</dbReference>
<feature type="transmembrane region" description="Helical" evidence="9">
    <location>
        <begin position="359"/>
        <end position="384"/>
    </location>
</feature>
<feature type="compositionally biased region" description="Polar residues" evidence="8">
    <location>
        <begin position="64"/>
        <end position="73"/>
    </location>
</feature>
<dbReference type="FunFam" id="2.30.30.60:FF:000003">
    <property type="entry name" value="Predicted mechanosensitive ion channel"/>
    <property type="match status" value="1"/>
</dbReference>
<evidence type="ECO:0000256" key="4">
    <source>
        <dbReference type="ARBA" id="ARBA00022692"/>
    </source>
</evidence>
<evidence type="ECO:0000256" key="3">
    <source>
        <dbReference type="ARBA" id="ARBA00022448"/>
    </source>
</evidence>
<dbReference type="InterPro" id="IPR006685">
    <property type="entry name" value="MscS_channel_2nd"/>
</dbReference>
<feature type="region of interest" description="Disordered" evidence="8">
    <location>
        <begin position="189"/>
        <end position="282"/>
    </location>
</feature>
<sequence>MAAASSSPFPTSKTNDVTIPVDDVSSEEESRSKNGHDKNRRKTADLREDENSLSVVIEDDDHASQSSASPMQNNLWREVSADYLQDLEFSTEENAIEQRKRREHARLRPQSFDFGVSLDPPTKLIENFLQRQAATGKVCLDMDMHMMEKIPAATIAKDVTILPPVSEHSQLGERNEQMNTVRLHPLVSDGISSQQGNQQTMSTTRRRPTVVHKDALNGAMNSSESDKDDGDGSHCSSDDEADIQRRSARPSLNRLQTSSRLADRPASATQWDPRSKQIKSGPVKSGLLQKSSLLGKVDDEEDDPFKDGDVPEHLKSSKLSCFTLFQWIALVLIMAWLVCSLTIPTLVKRPLWSMALWKWALLVFLLFCGRLVSGWVVRILVFILERNFLLRKRVLYFVYGLRKGVQNCLWFALAVLEWRLVFDPKVESTTNSKVLPYVTKVLNCLLIAAIVWLVKIFFVKVLASSFHVSTYFERIRESLFGQWVLETLAGPPAIEMEQEAKLIEEVNDLKKAGAKGPEAIMPKPHARAGQSGMMSLGVSGLLVGGKKSGGMGHVKSGFMGKGGLPRISSQHSMDKRSKQQNAGITIVDLHRLNPRNISAWNMKRLMNFVRYRGIYTLAHVIDQTAAQSEIDGQEMEIHSEWQAIALAKKIFKNVAKPGARYIVRDDLLRFMLELEVDRAFPLFEGSEETGKISKTALKNFAVHVVRERRALSLSLNDTKTAVKKLHRIIDVIVGAIILIVCLLVLGLTTTHLLVVISSQLLLVVFIFGNTCKNVFEAIVFLFIMHPFDVGDRCVIDGTQLVVEEMNILSTLFVRNTGEKIWYPNSLLATKFIFNYHCAPDTGDMFDFCIDASTPSEKISTLKDRIGKYIERKPNHWTRDFYLLVMSIENNSKMNMQLRVNHTINFNDDLERRIRKTELILDVKKILQELDFGYKLLPQEVHLTSPSMEERDGSSTHFKCS</sequence>
<dbReference type="InterPro" id="IPR023408">
    <property type="entry name" value="MscS_beta-dom_sf"/>
</dbReference>
<dbReference type="GO" id="GO:0008381">
    <property type="term" value="F:mechanosensitive monoatomic ion channel activity"/>
    <property type="evidence" value="ECO:0007669"/>
    <property type="project" value="TreeGrafter"/>
</dbReference>
<organism evidence="11 12">
    <name type="scientific">Adiantum capillus-veneris</name>
    <name type="common">Maidenhair fern</name>
    <dbReference type="NCBI Taxonomy" id="13818"/>
    <lineage>
        <taxon>Eukaryota</taxon>
        <taxon>Viridiplantae</taxon>
        <taxon>Streptophyta</taxon>
        <taxon>Embryophyta</taxon>
        <taxon>Tracheophyta</taxon>
        <taxon>Polypodiopsida</taxon>
        <taxon>Polypodiidae</taxon>
        <taxon>Polypodiales</taxon>
        <taxon>Pteridineae</taxon>
        <taxon>Pteridaceae</taxon>
        <taxon>Vittarioideae</taxon>
        <taxon>Adiantum</taxon>
    </lineage>
</organism>
<dbReference type="GO" id="GO:0050982">
    <property type="term" value="P:detection of mechanical stimulus"/>
    <property type="evidence" value="ECO:0007669"/>
    <property type="project" value="UniProtKB-ARBA"/>
</dbReference>
<evidence type="ECO:0000313" key="11">
    <source>
        <dbReference type="EMBL" id="KAI5061606.1"/>
    </source>
</evidence>
<feature type="transmembrane region" description="Helical" evidence="9">
    <location>
        <begin position="324"/>
        <end position="347"/>
    </location>
</feature>
<evidence type="ECO:0000256" key="1">
    <source>
        <dbReference type="ARBA" id="ARBA00004141"/>
    </source>
</evidence>
<dbReference type="AlphaFoldDB" id="A0A9D4U797"/>
<dbReference type="SUPFAM" id="SSF50182">
    <property type="entry name" value="Sm-like ribonucleoproteins"/>
    <property type="match status" value="1"/>
</dbReference>
<evidence type="ECO:0000256" key="5">
    <source>
        <dbReference type="ARBA" id="ARBA00022989"/>
    </source>
</evidence>
<dbReference type="PANTHER" id="PTHR31618">
    <property type="entry name" value="MECHANOSENSITIVE ION CHANNEL PROTEIN 5"/>
    <property type="match status" value="1"/>
</dbReference>
<keyword evidence="6 7" id="KW-0472">Membrane</keyword>
<evidence type="ECO:0000259" key="10">
    <source>
        <dbReference type="Pfam" id="PF00924"/>
    </source>
</evidence>
<feature type="transmembrane region" description="Helical" evidence="9">
    <location>
        <begin position="760"/>
        <end position="783"/>
    </location>
</feature>
<feature type="region of interest" description="Disordered" evidence="8">
    <location>
        <begin position="1"/>
        <end position="73"/>
    </location>
</feature>
<dbReference type="SUPFAM" id="SSF90123">
    <property type="entry name" value="ABC transporter transmembrane region"/>
    <property type="match status" value="1"/>
</dbReference>
<dbReference type="Gene3D" id="2.30.30.60">
    <property type="match status" value="1"/>
</dbReference>
<dbReference type="PANTHER" id="PTHR31618:SF1">
    <property type="entry name" value="EF-HAND DOMAIN-CONTAINING PROTEIN"/>
    <property type="match status" value="1"/>
</dbReference>
<feature type="compositionally biased region" description="Basic and acidic residues" evidence="8">
    <location>
        <begin position="28"/>
        <end position="50"/>
    </location>
</feature>
<keyword evidence="4 9" id="KW-0812">Transmembrane</keyword>
<reference evidence="11" key="1">
    <citation type="submission" date="2021-01" db="EMBL/GenBank/DDBJ databases">
        <title>Adiantum capillus-veneris genome.</title>
        <authorList>
            <person name="Fang Y."/>
            <person name="Liao Q."/>
        </authorList>
    </citation>
    <scope>NUCLEOTIDE SEQUENCE</scope>
    <source>
        <strain evidence="11">H3</strain>
        <tissue evidence="11">Leaf</tissue>
    </source>
</reference>
<dbReference type="InterPro" id="IPR036640">
    <property type="entry name" value="ABC1_TM_sf"/>
</dbReference>
<feature type="domain" description="Mechanosensitive ion channel MscS" evidence="10">
    <location>
        <begin position="771"/>
        <end position="836"/>
    </location>
</feature>
<evidence type="ECO:0000256" key="9">
    <source>
        <dbReference type="SAM" id="Phobius"/>
    </source>
</evidence>
<comment type="subcellular location">
    <subcellularLocation>
        <location evidence="1">Membrane</location>
        <topology evidence="1">Multi-pass membrane protein</topology>
    </subcellularLocation>
</comment>
<protein>
    <recommendedName>
        <fullName evidence="7">Mechanosensitive ion channel protein</fullName>
    </recommendedName>
</protein>
<evidence type="ECO:0000256" key="8">
    <source>
        <dbReference type="SAM" id="MobiDB-lite"/>
    </source>
</evidence>
<feature type="transmembrane region" description="Helical" evidence="9">
    <location>
        <begin position="728"/>
        <end position="754"/>
    </location>
</feature>
<evidence type="ECO:0000256" key="2">
    <source>
        <dbReference type="ARBA" id="ARBA00008017"/>
    </source>
</evidence>
<feature type="compositionally biased region" description="Polar residues" evidence="8">
    <location>
        <begin position="1"/>
        <end position="17"/>
    </location>
</feature>
<evidence type="ECO:0000256" key="6">
    <source>
        <dbReference type="ARBA" id="ARBA00023136"/>
    </source>
</evidence>
<dbReference type="PIRSF" id="PIRSF017209">
    <property type="entry name" value="Memb_At2g17000_prd"/>
    <property type="match status" value="1"/>
</dbReference>
<keyword evidence="3" id="KW-0813">Transport</keyword>
<dbReference type="GO" id="GO:0005886">
    <property type="term" value="C:plasma membrane"/>
    <property type="evidence" value="ECO:0007669"/>
    <property type="project" value="UniProtKB-UniRule"/>
</dbReference>
<dbReference type="InterPro" id="IPR010920">
    <property type="entry name" value="LSM_dom_sf"/>
</dbReference>
<keyword evidence="5 9" id="KW-1133">Transmembrane helix</keyword>
<name>A0A9D4U797_ADICA</name>
<evidence type="ECO:0000313" key="12">
    <source>
        <dbReference type="Proteomes" id="UP000886520"/>
    </source>
</evidence>
<gene>
    <name evidence="11" type="ORF">GOP47_0024111</name>
</gene>
<dbReference type="Pfam" id="PF00924">
    <property type="entry name" value="MS_channel_2nd"/>
    <property type="match status" value="1"/>
</dbReference>
<proteinExistence type="inferred from homology"/>